<dbReference type="Pfam" id="PF08240">
    <property type="entry name" value="ADH_N"/>
    <property type="match status" value="1"/>
</dbReference>
<feature type="domain" description="Enoyl reductase (ER)" evidence="1">
    <location>
        <begin position="10"/>
        <end position="322"/>
    </location>
</feature>
<dbReference type="Pfam" id="PF00107">
    <property type="entry name" value="ADH_zinc_N"/>
    <property type="match status" value="1"/>
</dbReference>
<protein>
    <submittedName>
        <fullName evidence="2">NADPH:quinone oxidoreductase family protein</fullName>
    </submittedName>
</protein>
<evidence type="ECO:0000313" key="3">
    <source>
        <dbReference type="Proteomes" id="UP000389128"/>
    </source>
</evidence>
<dbReference type="SUPFAM" id="SSF50129">
    <property type="entry name" value="GroES-like"/>
    <property type="match status" value="1"/>
</dbReference>
<dbReference type="InterPro" id="IPR020843">
    <property type="entry name" value="ER"/>
</dbReference>
<dbReference type="InterPro" id="IPR011032">
    <property type="entry name" value="GroES-like_sf"/>
</dbReference>
<dbReference type="PANTHER" id="PTHR43677:SF4">
    <property type="entry name" value="QUINONE OXIDOREDUCTASE-LIKE PROTEIN 2"/>
    <property type="match status" value="1"/>
</dbReference>
<dbReference type="Proteomes" id="UP000389128">
    <property type="component" value="Unassembled WGS sequence"/>
</dbReference>
<evidence type="ECO:0000313" key="2">
    <source>
        <dbReference type="EMBL" id="TYC58894.1"/>
    </source>
</evidence>
<dbReference type="CDD" id="cd08241">
    <property type="entry name" value="QOR1"/>
    <property type="match status" value="1"/>
</dbReference>
<name>A0A6C2CYZ6_9RHOO</name>
<proteinExistence type="predicted"/>
<dbReference type="PANTHER" id="PTHR43677">
    <property type="entry name" value="SHORT-CHAIN DEHYDROGENASE/REDUCTASE"/>
    <property type="match status" value="1"/>
</dbReference>
<dbReference type="RefSeq" id="WP_148578954.1">
    <property type="nucleotide sequence ID" value="NZ_SDKK01000008.1"/>
</dbReference>
<dbReference type="InterPro" id="IPR051397">
    <property type="entry name" value="Zn-ADH-like_protein"/>
</dbReference>
<organism evidence="2 3">
    <name type="scientific">Zoogloea oleivorans</name>
    <dbReference type="NCBI Taxonomy" id="1552750"/>
    <lineage>
        <taxon>Bacteria</taxon>
        <taxon>Pseudomonadati</taxon>
        <taxon>Pseudomonadota</taxon>
        <taxon>Betaproteobacteria</taxon>
        <taxon>Rhodocyclales</taxon>
        <taxon>Zoogloeaceae</taxon>
        <taxon>Zoogloea</taxon>
    </lineage>
</organism>
<dbReference type="SUPFAM" id="SSF51735">
    <property type="entry name" value="NAD(P)-binding Rossmann-fold domains"/>
    <property type="match status" value="1"/>
</dbReference>
<dbReference type="InterPro" id="IPR036291">
    <property type="entry name" value="NAD(P)-bd_dom_sf"/>
</dbReference>
<keyword evidence="3" id="KW-1185">Reference proteome</keyword>
<dbReference type="Gene3D" id="3.90.180.10">
    <property type="entry name" value="Medium-chain alcohol dehydrogenases, catalytic domain"/>
    <property type="match status" value="1"/>
</dbReference>
<dbReference type="GO" id="GO:0016491">
    <property type="term" value="F:oxidoreductase activity"/>
    <property type="evidence" value="ECO:0007669"/>
    <property type="project" value="InterPro"/>
</dbReference>
<dbReference type="SMART" id="SM00829">
    <property type="entry name" value="PKS_ER"/>
    <property type="match status" value="1"/>
</dbReference>
<dbReference type="OrthoDB" id="4190732at2"/>
<accession>A0A6C2CYZ6</accession>
<comment type="caution">
    <text evidence="2">The sequence shown here is derived from an EMBL/GenBank/DDBJ whole genome shotgun (WGS) entry which is preliminary data.</text>
</comment>
<dbReference type="EMBL" id="SDKK01000008">
    <property type="protein sequence ID" value="TYC58894.1"/>
    <property type="molecule type" value="Genomic_DNA"/>
</dbReference>
<gene>
    <name evidence="2" type="ORF">ETQ85_10280</name>
</gene>
<evidence type="ECO:0000259" key="1">
    <source>
        <dbReference type="SMART" id="SM00829"/>
    </source>
</evidence>
<dbReference type="AlphaFoldDB" id="A0A6C2CYZ6"/>
<dbReference type="InterPro" id="IPR013154">
    <property type="entry name" value="ADH-like_N"/>
</dbReference>
<dbReference type="InterPro" id="IPR013149">
    <property type="entry name" value="ADH-like_C"/>
</dbReference>
<dbReference type="Gene3D" id="3.40.50.720">
    <property type="entry name" value="NAD(P)-binding Rossmann-like Domain"/>
    <property type="match status" value="1"/>
</dbReference>
<reference evidence="2 3" key="1">
    <citation type="submission" date="2019-01" db="EMBL/GenBank/DDBJ databases">
        <title>Zoogloea oleivorans genome sequencing and assembly.</title>
        <authorList>
            <person name="Tancsics A."/>
            <person name="Farkas M."/>
            <person name="Kriszt B."/>
            <person name="Maroti G."/>
            <person name="Horvath B."/>
        </authorList>
    </citation>
    <scope>NUCLEOTIDE SEQUENCE [LARGE SCALE GENOMIC DNA]</scope>
    <source>
        <strain evidence="2 3">Buc</strain>
    </source>
</reference>
<sequence length="324" mass="33790">MRAYICNAFGPLDNHGSGQLPDPLPADNEVIIDVAAAGVNYYDTLIVQGKYQIRPAFPFSPGGEFAGTIRAIGADVKGFAIGQRVLAFNSFGGYAEQARAKASQVFPLPDAVPCDIAAAALVAYATAWFSLYDRGRMQAGETVLVLGAAGGVGLAAVQIAHAAGCKVIAAASSQDKLDLCIEAGADIGINYRDSDLKDAVKAATGGKGADIVIDVVGDKYTEAAVRATAWRGRVMIIGFAAGEIPRVPANLLLLKGCELAGIFWDEFLRREPEACHAQVAAILAGIADGTLKPPIHGRYPIEQAGEALKVLADRKATGKLIITP</sequence>